<dbReference type="Proteomes" id="UP000266841">
    <property type="component" value="Unassembled WGS sequence"/>
</dbReference>
<sequence>EVSSAQDIRTSLQGEASFSSSESSSSEASAGLEINLGFWSFGSSYSQESSSNRAFSENSNVKRAAERNARESLVAFESKAICKEYQASFIPGYDLALDPTFVKTLAALPVPEFFDNYGTSYVNYLALGGKQVTSFSMTSQEYSSLVSESVDVSCKPQRLSLNSFSFWLLTPTNKNPLDSHLFYLATMSYEMSKGMSASASAKKGLAK</sequence>
<dbReference type="Pfam" id="PF01823">
    <property type="entry name" value="MACPF"/>
    <property type="match status" value="1"/>
</dbReference>
<comment type="caution">
    <text evidence="3">The sequence shown here is derived from an EMBL/GenBank/DDBJ whole genome shotgun (WGS) entry which is preliminary data.</text>
</comment>
<evidence type="ECO:0000259" key="2">
    <source>
        <dbReference type="Pfam" id="PF01823"/>
    </source>
</evidence>
<feature type="compositionally biased region" description="Polar residues" evidence="1">
    <location>
        <begin position="1"/>
        <end position="14"/>
    </location>
</feature>
<protein>
    <recommendedName>
        <fullName evidence="2">MACPF domain-containing protein</fullName>
    </recommendedName>
</protein>
<organism evidence="3 4">
    <name type="scientific">Thalassiosira oceanica</name>
    <name type="common">Marine diatom</name>
    <dbReference type="NCBI Taxonomy" id="159749"/>
    <lineage>
        <taxon>Eukaryota</taxon>
        <taxon>Sar</taxon>
        <taxon>Stramenopiles</taxon>
        <taxon>Ochrophyta</taxon>
        <taxon>Bacillariophyta</taxon>
        <taxon>Coscinodiscophyceae</taxon>
        <taxon>Thalassiosirophycidae</taxon>
        <taxon>Thalassiosirales</taxon>
        <taxon>Thalassiosiraceae</taxon>
        <taxon>Thalassiosira</taxon>
    </lineage>
</organism>
<evidence type="ECO:0000256" key="1">
    <source>
        <dbReference type="SAM" id="MobiDB-lite"/>
    </source>
</evidence>
<feature type="compositionally biased region" description="Low complexity" evidence="1">
    <location>
        <begin position="15"/>
        <end position="25"/>
    </location>
</feature>
<dbReference type="EMBL" id="AGNL01047542">
    <property type="protein sequence ID" value="EJK46783.1"/>
    <property type="molecule type" value="Genomic_DNA"/>
</dbReference>
<dbReference type="InterPro" id="IPR020864">
    <property type="entry name" value="MACPF"/>
</dbReference>
<name>K0R2C7_THAOC</name>
<proteinExistence type="predicted"/>
<dbReference type="AlphaFoldDB" id="K0R2C7"/>
<keyword evidence="4" id="KW-1185">Reference proteome</keyword>
<feature type="region of interest" description="Disordered" evidence="1">
    <location>
        <begin position="1"/>
        <end position="25"/>
    </location>
</feature>
<evidence type="ECO:0000313" key="4">
    <source>
        <dbReference type="Proteomes" id="UP000266841"/>
    </source>
</evidence>
<feature type="non-terminal residue" evidence="3">
    <location>
        <position position="1"/>
    </location>
</feature>
<gene>
    <name evidence="3" type="ORF">THAOC_34532</name>
</gene>
<evidence type="ECO:0000313" key="3">
    <source>
        <dbReference type="EMBL" id="EJK46783.1"/>
    </source>
</evidence>
<accession>K0R2C7</accession>
<feature type="domain" description="MACPF" evidence="2">
    <location>
        <begin position="55"/>
        <end position="155"/>
    </location>
</feature>
<reference evidence="3 4" key="1">
    <citation type="journal article" date="2012" name="Genome Biol.">
        <title>Genome and low-iron response of an oceanic diatom adapted to chronic iron limitation.</title>
        <authorList>
            <person name="Lommer M."/>
            <person name="Specht M."/>
            <person name="Roy A.S."/>
            <person name="Kraemer L."/>
            <person name="Andreson R."/>
            <person name="Gutowska M.A."/>
            <person name="Wolf J."/>
            <person name="Bergner S.V."/>
            <person name="Schilhabel M.B."/>
            <person name="Klostermeier U.C."/>
            <person name="Beiko R.G."/>
            <person name="Rosenstiel P."/>
            <person name="Hippler M."/>
            <person name="Laroche J."/>
        </authorList>
    </citation>
    <scope>NUCLEOTIDE SEQUENCE [LARGE SCALE GENOMIC DNA]</scope>
    <source>
        <strain evidence="3 4">CCMP1005</strain>
    </source>
</reference>